<dbReference type="InterPro" id="IPR045829">
    <property type="entry name" value="PKD_6"/>
</dbReference>
<dbReference type="OrthoDB" id="8913664at2"/>
<sequence>MQHFNRITTLTLLLLSLLCTSASAQDTQDFPPDILCVPFVGGGFIGNVIEDDIPAGVEYFVRGNINSECFMVDERGNFSFTSFATEEFCCGPQDTIYLEVFVTGPDGTAQFIGVQAVHLTIKCAKPDCGLVDLDALTAVDPTGEQQETECISACENSTATYLFAQNPDAAYDWTATNGTVDPSPGLPGQINVSWGALGFADLSVDIYDDNGNLIETRTWCVNLTPAPVADFTFLGVACLDQPVTFTNVVSGPSASYDWDFGDGSTAINTTNPTHVYETAGTYTVTLVATSDGGLNPDGSQACCCTDSISYEIEIDPLPGPPIYCLSTLCEGDTSKYWSDFTNCAENTWSFTGDFEIVGDFEDVDTVCVIWHSGPSGTVSLQALGCDVDYCPVPTTIVVPIISSEEDISGPTEVCRNETANYELPKWMTTLYNWSVSGGTINGSITGHTASITWPSEPGEYTITVEYESDFLAGLPGHSGSDCTGKAELTVTVLGDFTVSASPNPACVNGSTFFSGTSNIDVGATFNWSIVGHPGFESTGQPTYTVEWADLPGPGNYTISVDVVNPEDYCVSSRTITVSVREAVDPTISGPTTYCIGDPVVYSVASPTPGYYYFWSVSAGTGSVTLGQGGPNATLEITSDNAVVSVVGYDQSAPFCLSNPATHMVSALGFNSPAVITGPGACTNSEADYSIDVPQPAGTSYAWSVSPEIAGSVVAGADGPMATIQWNNAPGTAATIELVLSLCGQDTTLEFDLTLTEPAEPVITQSGSLCPGGSTDLTVSGGTFDDIRWAAGQAPTGSIGTTATITVTEPGSYVVFTTDENGCTGVARYRVEEVDGPDVQISTPHSRRICVNSPPYPVDPVLTASTDAANTIEWFCGGDSQGPAATGNTTFMHVWTDEVKTFTYRAQVVDPNGCVELSDPIFIRQELCCGPPYRLDSLTMIHTFTATNRTPDCDIIDLVATFGTDSIAASNFSWDFLGATTVAFGGDPLVANDSLSIRLPGVGTYDLFHTISNWAYDYDTTYTLDPATGQQVIDEIFKADSILCGETLNLKVVNPIFADFDKREECGTVVFENLSDFIGGTPPPTVTYDWDFGDGSGTSTLSDPSYTYSDNGVYTVTLTVMDGGCRSIATMTVEVTDLPDSAFTVDPNPVCYGQPAMFIGTGTNVISWHWDFGDGASFVGNTPQHTFLPTGGSDSSTVTLVTENSAGCLDTFSQVITVFPVPATDNISASNGLIICDGEETTLSVDLVPGLSYLWSTGATGNSIVVDAAGTYGVTLTTSDGCQTIVDPVEVQLIPLPDASWLGNPYICDNGSTTLTALAGGGHTYLWTNQETGATGTSSDFTVNFHPSFPVQTILLQVTSNGYNCTSESLITVTQAVSPAPDAQITAGDACEGTGSLLEVVNFDPDLNYTWNTGAAGPSIFVFAAGTYTVVATDPISGCTGTDQVTINPLPDLCIVPTGCYEACIPDTIPGPVPPAGTTYSYQWTKDGAPFSNDPFIIATMSGTYTLTVYNNTTGCFDTSDELMLELIDCSDPEPTDCDDIVTSLKSAPASEEGDGCCFELFYTNMVTDAYAVQISSPDADLTYITGLVNPALGYHDYLYPSVVQLAVDEDLLAPLPTDMNGPPAVTICPDNFTSVPQTIVIEYLNADLEVVCVDTLYTDCQPEPDCAYISQDTLYCNDEGGLTLEVEVCNPADALFSISYIDFRPNNAIADVDFDLGLSVFPAIAAGDCRVFTISLSDLPAGASFEYFITAHAEDPTVNPGTLCCTDDRANSIRKLLVPDCDPCDNLWVREVFSSEEDCCHEIVLYNDAVGFDFDEIDLCLIGAGSAELAVYNALGADLDGYTTANGVTVHTASGDLLPLGNLFLPTVCIDGGDSPEYQIEIKWINDKEVVCRDTVTVFCKPDCGYLSDISIECEDGAFVYTGTVYNTSDVTMSEAYIQFADSLGLASYNTSIVFGSPLPPGGSTTIQFPIGGPAGPGDVICFTVVLHEIGSGDNHDNCCDFEHCIILPDCRIEACNCENKDELEIMVNQSFDIVELPSGPYDYRLIPRADFSSCDSISWVFRRLSPTGPPIVIGSNPVEDWTFPGPGRYRLIMRVTRIGDDGETCEFVVQQTLVIPSEDPISNEGGPIFAEVSMFPNPAQRDVTLIVPAKLIQGDKVNAGLYDFQGRVARAFSWDNFTPDAEQRFQLDLKGLPAGIYLVRGDGWAEKLIIRN</sequence>
<dbReference type="Pfam" id="PF19408">
    <property type="entry name" value="PKD_6"/>
    <property type="match status" value="1"/>
</dbReference>
<dbReference type="InterPro" id="IPR013783">
    <property type="entry name" value="Ig-like_fold"/>
</dbReference>
<evidence type="ECO:0000313" key="3">
    <source>
        <dbReference type="EMBL" id="TXF85454.1"/>
    </source>
</evidence>
<feature type="signal peptide" evidence="1">
    <location>
        <begin position="1"/>
        <end position="24"/>
    </location>
</feature>
<proteinExistence type="predicted"/>
<feature type="chain" id="PRO_5023092966" evidence="1">
    <location>
        <begin position="25"/>
        <end position="2213"/>
    </location>
</feature>
<reference evidence="3 4" key="1">
    <citation type="submission" date="2019-08" db="EMBL/GenBank/DDBJ databases">
        <title>Lewinella sp. strain SSH13 Genome sequencing and assembly.</title>
        <authorList>
            <person name="Kim I."/>
        </authorList>
    </citation>
    <scope>NUCLEOTIDE SEQUENCE [LARGE SCALE GENOMIC DNA]</scope>
    <source>
        <strain evidence="3 4">SSH13</strain>
    </source>
</reference>
<feature type="domain" description="PKD" evidence="2">
    <location>
        <begin position="1159"/>
        <end position="1190"/>
    </location>
</feature>
<dbReference type="Pfam" id="PF18911">
    <property type="entry name" value="PKD_4"/>
    <property type="match status" value="2"/>
</dbReference>
<evidence type="ECO:0000256" key="1">
    <source>
        <dbReference type="SAM" id="SignalP"/>
    </source>
</evidence>
<dbReference type="RefSeq" id="WP_147932663.1">
    <property type="nucleotide sequence ID" value="NZ_VOXD01000046.1"/>
</dbReference>
<organism evidence="3 4">
    <name type="scientific">Neolewinella aurantiaca</name>
    <dbReference type="NCBI Taxonomy" id="2602767"/>
    <lineage>
        <taxon>Bacteria</taxon>
        <taxon>Pseudomonadati</taxon>
        <taxon>Bacteroidota</taxon>
        <taxon>Saprospiria</taxon>
        <taxon>Saprospirales</taxon>
        <taxon>Lewinellaceae</taxon>
        <taxon>Neolewinella</taxon>
    </lineage>
</organism>
<accession>A0A5C7FGQ3</accession>
<evidence type="ECO:0000259" key="2">
    <source>
        <dbReference type="PROSITE" id="PS50093"/>
    </source>
</evidence>
<keyword evidence="4" id="KW-1185">Reference proteome</keyword>
<dbReference type="Proteomes" id="UP000321907">
    <property type="component" value="Unassembled WGS sequence"/>
</dbReference>
<dbReference type="SMART" id="SM00089">
    <property type="entry name" value="PKD"/>
    <property type="match status" value="3"/>
</dbReference>
<gene>
    <name evidence="3" type="ORF">FUA23_20570</name>
</gene>
<dbReference type="Gene3D" id="2.60.40.10">
    <property type="entry name" value="Immunoglobulins"/>
    <property type="match status" value="4"/>
</dbReference>
<feature type="domain" description="PKD" evidence="2">
    <location>
        <begin position="226"/>
        <end position="293"/>
    </location>
</feature>
<dbReference type="EMBL" id="VOXD01000046">
    <property type="protein sequence ID" value="TXF85454.1"/>
    <property type="molecule type" value="Genomic_DNA"/>
</dbReference>
<feature type="domain" description="PKD" evidence="2">
    <location>
        <begin position="1079"/>
        <end position="1135"/>
    </location>
</feature>
<dbReference type="PROSITE" id="PS50093">
    <property type="entry name" value="PKD"/>
    <property type="match status" value="3"/>
</dbReference>
<comment type="caution">
    <text evidence="3">The sequence shown here is derived from an EMBL/GenBank/DDBJ whole genome shotgun (WGS) entry which is preliminary data.</text>
</comment>
<dbReference type="InterPro" id="IPR035986">
    <property type="entry name" value="PKD_dom_sf"/>
</dbReference>
<evidence type="ECO:0000313" key="4">
    <source>
        <dbReference type="Proteomes" id="UP000321907"/>
    </source>
</evidence>
<dbReference type="CDD" id="cd00146">
    <property type="entry name" value="PKD"/>
    <property type="match status" value="3"/>
</dbReference>
<dbReference type="InterPro" id="IPR022409">
    <property type="entry name" value="PKD/Chitinase_dom"/>
</dbReference>
<keyword evidence="1" id="KW-0732">Signal</keyword>
<name>A0A5C7FGQ3_9BACT</name>
<dbReference type="InterPro" id="IPR000601">
    <property type="entry name" value="PKD_dom"/>
</dbReference>
<protein>
    <submittedName>
        <fullName evidence="3">PKD domain-containing protein</fullName>
    </submittedName>
</protein>
<dbReference type="SUPFAM" id="SSF49299">
    <property type="entry name" value="PKD domain"/>
    <property type="match status" value="3"/>
</dbReference>